<gene>
    <name evidence="8" type="ORF">D5S18_17240</name>
</gene>
<feature type="domain" description="Thiolase C-terminal" evidence="7">
    <location>
        <begin position="274"/>
        <end position="393"/>
    </location>
</feature>
<dbReference type="InterPro" id="IPR002155">
    <property type="entry name" value="Thiolase"/>
</dbReference>
<dbReference type="Proteomes" id="UP000266677">
    <property type="component" value="Unassembled WGS sequence"/>
</dbReference>
<dbReference type="GO" id="GO:0003988">
    <property type="term" value="F:acetyl-CoA C-acyltransferase activity"/>
    <property type="evidence" value="ECO:0007669"/>
    <property type="project" value="UniProtKB-EC"/>
</dbReference>
<organism evidence="8 9">
    <name type="scientific">Nocardia panacis</name>
    <dbReference type="NCBI Taxonomy" id="2340916"/>
    <lineage>
        <taxon>Bacteria</taxon>
        <taxon>Bacillati</taxon>
        <taxon>Actinomycetota</taxon>
        <taxon>Actinomycetes</taxon>
        <taxon>Mycobacteriales</taxon>
        <taxon>Nocardiaceae</taxon>
        <taxon>Nocardia</taxon>
    </lineage>
</organism>
<feature type="active site" description="Acyl-thioester intermediate" evidence="4">
    <location>
        <position position="89"/>
    </location>
</feature>
<keyword evidence="2 5" id="KW-0808">Transferase</keyword>
<dbReference type="SUPFAM" id="SSF53901">
    <property type="entry name" value="Thiolase-like"/>
    <property type="match status" value="2"/>
</dbReference>
<dbReference type="Gene3D" id="3.40.47.10">
    <property type="match status" value="2"/>
</dbReference>
<dbReference type="InterPro" id="IPR020617">
    <property type="entry name" value="Thiolase_C"/>
</dbReference>
<dbReference type="InterPro" id="IPR020616">
    <property type="entry name" value="Thiolase_N"/>
</dbReference>
<dbReference type="PROSITE" id="PS00099">
    <property type="entry name" value="THIOLASE_3"/>
    <property type="match status" value="1"/>
</dbReference>
<accession>A0A3A4KM56</accession>
<dbReference type="InterPro" id="IPR016039">
    <property type="entry name" value="Thiolase-like"/>
</dbReference>
<comment type="caution">
    <text evidence="8">The sequence shown here is derived from an EMBL/GenBank/DDBJ whole genome shotgun (WGS) entry which is preliminary data.</text>
</comment>
<feature type="active site" description="Proton acceptor" evidence="4">
    <location>
        <position position="350"/>
    </location>
</feature>
<keyword evidence="9" id="KW-1185">Reference proteome</keyword>
<dbReference type="RefSeq" id="WP_120041990.1">
    <property type="nucleotide sequence ID" value="NZ_QZFU01000019.1"/>
</dbReference>
<evidence type="ECO:0000256" key="5">
    <source>
        <dbReference type="RuleBase" id="RU003557"/>
    </source>
</evidence>
<feature type="domain" description="Thiolase N-terminal" evidence="6">
    <location>
        <begin position="4"/>
        <end position="264"/>
    </location>
</feature>
<dbReference type="Pfam" id="PF00108">
    <property type="entry name" value="Thiolase_N"/>
    <property type="match status" value="1"/>
</dbReference>
<dbReference type="PIRSF" id="PIRSF000429">
    <property type="entry name" value="Ac-CoA_Ac_transf"/>
    <property type="match status" value="1"/>
</dbReference>
<dbReference type="OrthoDB" id="1402717at2"/>
<evidence type="ECO:0000313" key="9">
    <source>
        <dbReference type="Proteomes" id="UP000266677"/>
    </source>
</evidence>
<dbReference type="CDD" id="cd00751">
    <property type="entry name" value="thiolase"/>
    <property type="match status" value="1"/>
</dbReference>
<keyword evidence="3 5" id="KW-0012">Acyltransferase</keyword>
<evidence type="ECO:0000256" key="3">
    <source>
        <dbReference type="ARBA" id="ARBA00023315"/>
    </source>
</evidence>
<dbReference type="Pfam" id="PF02803">
    <property type="entry name" value="Thiolase_C"/>
    <property type="match status" value="1"/>
</dbReference>
<evidence type="ECO:0000313" key="8">
    <source>
        <dbReference type="EMBL" id="RJO75116.1"/>
    </source>
</evidence>
<proteinExistence type="inferred from homology"/>
<evidence type="ECO:0000256" key="1">
    <source>
        <dbReference type="ARBA" id="ARBA00010982"/>
    </source>
</evidence>
<dbReference type="PROSITE" id="PS00737">
    <property type="entry name" value="THIOLASE_2"/>
    <property type="match status" value="1"/>
</dbReference>
<evidence type="ECO:0000256" key="2">
    <source>
        <dbReference type="ARBA" id="ARBA00022679"/>
    </source>
</evidence>
<dbReference type="NCBIfam" id="TIGR01930">
    <property type="entry name" value="AcCoA-C-Actrans"/>
    <property type="match status" value="1"/>
</dbReference>
<dbReference type="PANTHER" id="PTHR43365">
    <property type="entry name" value="BLR7806 PROTEIN"/>
    <property type="match status" value="1"/>
</dbReference>
<dbReference type="AlphaFoldDB" id="A0A3A4KM56"/>
<dbReference type="InterPro" id="IPR020610">
    <property type="entry name" value="Thiolase_AS"/>
</dbReference>
<dbReference type="PANTHER" id="PTHR43365:SF1">
    <property type="entry name" value="ACETYL-COA C-ACYLTRANSFERASE"/>
    <property type="match status" value="1"/>
</dbReference>
<evidence type="ECO:0000256" key="4">
    <source>
        <dbReference type="PIRSR" id="PIRSR000429-1"/>
    </source>
</evidence>
<dbReference type="EC" id="2.3.1.16" evidence="8"/>
<dbReference type="EMBL" id="QZFU01000019">
    <property type="protein sequence ID" value="RJO75116.1"/>
    <property type="molecule type" value="Genomic_DNA"/>
</dbReference>
<name>A0A3A4KM56_9NOCA</name>
<evidence type="ECO:0000259" key="6">
    <source>
        <dbReference type="Pfam" id="PF00108"/>
    </source>
</evidence>
<comment type="similarity">
    <text evidence="1 5">Belongs to the thiolase-like superfamily. Thiolase family.</text>
</comment>
<evidence type="ECO:0000259" key="7">
    <source>
        <dbReference type="Pfam" id="PF02803"/>
    </source>
</evidence>
<reference evidence="8 9" key="1">
    <citation type="submission" date="2018-09" db="EMBL/GenBank/DDBJ databases">
        <title>YIM PH21274 draft genome.</title>
        <authorList>
            <person name="Miao C."/>
        </authorList>
    </citation>
    <scope>NUCLEOTIDE SEQUENCE [LARGE SCALE GENOMIC DNA]</scope>
    <source>
        <strain evidence="8 9">YIM PH 21724</strain>
    </source>
</reference>
<sequence length="395" mass="41397">MREVVIVDAVRSPIGKRNGGLAQTHSNELLGDILAGLLDRNNLTGAEVDHVIGGCVLQLGMQAANVTRNAWLAAGLPSEVPAATVNAQCGSAQEAMLMAHAQIAGGLADIAIACGVEVMSRIPLGSNMPPDGPYGNPRGGRYAEVYEPTIQFEGADRIAERWNLSREALDRFAKTSQDRAALAWEQDRFGTQIIPVEAPFLDENGAIAGTRTVTRDEGIRATALETLAGLRTVQPARVPPSRHTAGNSSQVSDGASAVLLMSRERADRLRRPARARIVDSVLVGSDPVLMLTGPIPATAKILARTGLTLADIDVVEINEAFAAVVGAWAAEFDADMSRVNINGGAIALGHPVGATGTILVTKALYELERSGGRYGLITMCCGGGLGTATVIERLA</sequence>
<dbReference type="InterPro" id="IPR020613">
    <property type="entry name" value="Thiolase_CS"/>
</dbReference>
<protein>
    <submittedName>
        <fullName evidence="8">Acetyl-CoA C-acyltransferase</fullName>
        <ecNumber evidence="8">2.3.1.16</ecNumber>
    </submittedName>
</protein>
<feature type="active site" description="Proton acceptor" evidence="4">
    <location>
        <position position="380"/>
    </location>
</feature>